<organism evidence="2 3">
    <name type="scientific">Pseudoneurospora amorphoporcata</name>
    <dbReference type="NCBI Taxonomy" id="241081"/>
    <lineage>
        <taxon>Eukaryota</taxon>
        <taxon>Fungi</taxon>
        <taxon>Dikarya</taxon>
        <taxon>Ascomycota</taxon>
        <taxon>Pezizomycotina</taxon>
        <taxon>Sordariomycetes</taxon>
        <taxon>Sordariomycetidae</taxon>
        <taxon>Sordariales</taxon>
        <taxon>Sordariaceae</taxon>
        <taxon>Pseudoneurospora</taxon>
    </lineage>
</organism>
<reference evidence="2" key="2">
    <citation type="submission" date="2023-06" db="EMBL/GenBank/DDBJ databases">
        <authorList>
            <consortium name="Lawrence Berkeley National Laboratory"/>
            <person name="Mondo S.J."/>
            <person name="Hensen N."/>
            <person name="Bonometti L."/>
            <person name="Westerberg I."/>
            <person name="Brannstrom I.O."/>
            <person name="Guillou S."/>
            <person name="Cros-Aarteil S."/>
            <person name="Calhoun S."/>
            <person name="Haridas S."/>
            <person name="Kuo A."/>
            <person name="Pangilinan J."/>
            <person name="Riley R."/>
            <person name="Labutti K."/>
            <person name="Andreopoulos B."/>
            <person name="Lipzen A."/>
            <person name="Chen C."/>
            <person name="Yanf M."/>
            <person name="Daum C."/>
            <person name="Ng V."/>
            <person name="Clum A."/>
            <person name="Steindorff A."/>
            <person name="Ohm R."/>
            <person name="Martin F."/>
            <person name="Silar P."/>
            <person name="Natvig D."/>
            <person name="Lalanne C."/>
            <person name="Gautier V."/>
            <person name="Ament-Velasquez S.L."/>
            <person name="Kruys A."/>
            <person name="Hutchinson M.I."/>
            <person name="Powell A.J."/>
            <person name="Barry K."/>
            <person name="Miller A.N."/>
            <person name="Grigoriev I.V."/>
            <person name="Debuchy R."/>
            <person name="Gladieux P."/>
            <person name="Thoren M.H."/>
            <person name="Johannesson H."/>
        </authorList>
    </citation>
    <scope>NUCLEOTIDE SEQUENCE</scope>
    <source>
        <strain evidence="2">CBS 626.80</strain>
    </source>
</reference>
<evidence type="ECO:0000256" key="1">
    <source>
        <dbReference type="SAM" id="Phobius"/>
    </source>
</evidence>
<comment type="caution">
    <text evidence="2">The sequence shown here is derived from an EMBL/GenBank/DDBJ whole genome shotgun (WGS) entry which is preliminary data.</text>
</comment>
<dbReference type="Proteomes" id="UP001303222">
    <property type="component" value="Unassembled WGS sequence"/>
</dbReference>
<accession>A0AAN6NLZ7</accession>
<dbReference type="EMBL" id="MU859287">
    <property type="protein sequence ID" value="KAK3948060.1"/>
    <property type="molecule type" value="Genomic_DNA"/>
</dbReference>
<evidence type="ECO:0000313" key="2">
    <source>
        <dbReference type="EMBL" id="KAK3948060.1"/>
    </source>
</evidence>
<keyword evidence="1" id="KW-0812">Transmembrane</keyword>
<evidence type="ECO:0000313" key="3">
    <source>
        <dbReference type="Proteomes" id="UP001303222"/>
    </source>
</evidence>
<reference evidence="2" key="1">
    <citation type="journal article" date="2023" name="Mol. Phylogenet. Evol.">
        <title>Genome-scale phylogeny and comparative genomics of the fungal order Sordariales.</title>
        <authorList>
            <person name="Hensen N."/>
            <person name="Bonometti L."/>
            <person name="Westerberg I."/>
            <person name="Brannstrom I.O."/>
            <person name="Guillou S."/>
            <person name="Cros-Aarteil S."/>
            <person name="Calhoun S."/>
            <person name="Haridas S."/>
            <person name="Kuo A."/>
            <person name="Mondo S."/>
            <person name="Pangilinan J."/>
            <person name="Riley R."/>
            <person name="LaButti K."/>
            <person name="Andreopoulos B."/>
            <person name="Lipzen A."/>
            <person name="Chen C."/>
            <person name="Yan M."/>
            <person name="Daum C."/>
            <person name="Ng V."/>
            <person name="Clum A."/>
            <person name="Steindorff A."/>
            <person name="Ohm R.A."/>
            <person name="Martin F."/>
            <person name="Silar P."/>
            <person name="Natvig D.O."/>
            <person name="Lalanne C."/>
            <person name="Gautier V."/>
            <person name="Ament-Velasquez S.L."/>
            <person name="Kruys A."/>
            <person name="Hutchinson M.I."/>
            <person name="Powell A.J."/>
            <person name="Barry K."/>
            <person name="Miller A.N."/>
            <person name="Grigoriev I.V."/>
            <person name="Debuchy R."/>
            <person name="Gladieux P."/>
            <person name="Hiltunen Thoren M."/>
            <person name="Johannesson H."/>
        </authorList>
    </citation>
    <scope>NUCLEOTIDE SEQUENCE</scope>
    <source>
        <strain evidence="2">CBS 626.80</strain>
    </source>
</reference>
<name>A0AAN6NLZ7_9PEZI</name>
<keyword evidence="3" id="KW-1185">Reference proteome</keyword>
<feature type="transmembrane region" description="Helical" evidence="1">
    <location>
        <begin position="21"/>
        <end position="43"/>
    </location>
</feature>
<dbReference type="AlphaFoldDB" id="A0AAN6NLZ7"/>
<gene>
    <name evidence="2" type="ORF">QBC32DRAFT_222792</name>
</gene>
<keyword evidence="1" id="KW-0472">Membrane</keyword>
<keyword evidence="1" id="KW-1133">Transmembrane helix</keyword>
<protein>
    <submittedName>
        <fullName evidence="2">Uncharacterized protein</fullName>
    </submittedName>
</protein>
<sequence length="72" mass="7860">MMLAEFHGDVAARGYHPFMRVLRIAGRLSGMAFAAVWLAVVMIEGFVELLARGGMLAVEMVCAVLDWVGADY</sequence>
<proteinExistence type="predicted"/>